<evidence type="ECO:0000313" key="2">
    <source>
        <dbReference type="Proteomes" id="UP000094056"/>
    </source>
</evidence>
<dbReference type="Proteomes" id="UP000094056">
    <property type="component" value="Unassembled WGS sequence"/>
</dbReference>
<evidence type="ECO:0000313" key="1">
    <source>
        <dbReference type="EMBL" id="ODS34453.1"/>
    </source>
</evidence>
<gene>
    <name evidence="1" type="ORF">SCARUB_00404</name>
</gene>
<proteinExistence type="predicted"/>
<protein>
    <submittedName>
        <fullName evidence="1">Uncharacterized protein</fullName>
    </submittedName>
</protein>
<accession>A0A1E3XFP8</accession>
<organism evidence="1 2">
    <name type="scientific">Candidatus Scalindua rubra</name>
    <dbReference type="NCBI Taxonomy" id="1872076"/>
    <lineage>
        <taxon>Bacteria</taxon>
        <taxon>Pseudomonadati</taxon>
        <taxon>Planctomycetota</taxon>
        <taxon>Candidatus Brocadiia</taxon>
        <taxon>Candidatus Brocadiales</taxon>
        <taxon>Candidatus Scalinduaceae</taxon>
        <taxon>Candidatus Scalindua</taxon>
    </lineage>
</organism>
<reference evidence="1 2" key="1">
    <citation type="submission" date="2016-07" db="EMBL/GenBank/DDBJ databases">
        <title>Draft genome of Scalindua rubra, obtained from a brine-seawater interface in the Red Sea, sheds light on salt adaptation in anammox bacteria.</title>
        <authorList>
            <person name="Speth D.R."/>
            <person name="Lagkouvardos I."/>
            <person name="Wang Y."/>
            <person name="Qian P.-Y."/>
            <person name="Dutilh B.E."/>
            <person name="Jetten M.S."/>
        </authorList>
    </citation>
    <scope>NUCLEOTIDE SEQUENCE [LARGE SCALE GENOMIC DNA]</scope>
    <source>
        <strain evidence="1">BSI-1</strain>
    </source>
</reference>
<dbReference type="AlphaFoldDB" id="A0A1E3XFP8"/>
<name>A0A1E3XFP8_9BACT</name>
<sequence length="71" mass="7908">MNICNMGRAPLSPSLLQRLGGRPLFREASSSALAVMPKADPTGRRFQFWNPLEREAGHVYVCFNGSQIVIF</sequence>
<dbReference type="EMBL" id="MAYW01000006">
    <property type="protein sequence ID" value="ODS34453.1"/>
    <property type="molecule type" value="Genomic_DNA"/>
</dbReference>
<comment type="caution">
    <text evidence="1">The sequence shown here is derived from an EMBL/GenBank/DDBJ whole genome shotgun (WGS) entry which is preliminary data.</text>
</comment>